<dbReference type="Gene3D" id="3.10.20.90">
    <property type="entry name" value="Phosphatidylinositol 3-kinase Catalytic Subunit, Chain A, domain 1"/>
    <property type="match status" value="1"/>
</dbReference>
<comment type="subcellular location">
    <subcellularLocation>
        <location evidence="1 8">Nucleus</location>
    </subcellularLocation>
</comment>
<evidence type="ECO:0000256" key="1">
    <source>
        <dbReference type="ARBA" id="ARBA00004123"/>
    </source>
</evidence>
<keyword evidence="7 8" id="KW-0927">Auxin signaling pathway</keyword>
<organism evidence="11 12">
    <name type="scientific">Gossypium armourianum</name>
    <dbReference type="NCBI Taxonomy" id="34283"/>
    <lineage>
        <taxon>Eukaryota</taxon>
        <taxon>Viridiplantae</taxon>
        <taxon>Streptophyta</taxon>
        <taxon>Embryophyta</taxon>
        <taxon>Tracheophyta</taxon>
        <taxon>Spermatophyta</taxon>
        <taxon>Magnoliopsida</taxon>
        <taxon>eudicotyledons</taxon>
        <taxon>Gunneridae</taxon>
        <taxon>Pentapetalae</taxon>
        <taxon>rosids</taxon>
        <taxon>malvids</taxon>
        <taxon>Malvales</taxon>
        <taxon>Malvaceae</taxon>
        <taxon>Malvoideae</taxon>
        <taxon>Gossypium</taxon>
    </lineage>
</organism>
<evidence type="ECO:0000256" key="4">
    <source>
        <dbReference type="ARBA" id="ARBA00023015"/>
    </source>
</evidence>
<dbReference type="PROSITE" id="PS51745">
    <property type="entry name" value="PB1"/>
    <property type="match status" value="1"/>
</dbReference>
<evidence type="ECO:0000259" key="10">
    <source>
        <dbReference type="PROSITE" id="PS51745"/>
    </source>
</evidence>
<gene>
    <name evidence="11" type="ORF">Goarm_016311</name>
</gene>
<keyword evidence="12" id="KW-1185">Reference proteome</keyword>
<evidence type="ECO:0000256" key="2">
    <source>
        <dbReference type="ARBA" id="ARBA00006728"/>
    </source>
</evidence>
<sequence length="186" mass="21102">MRRAISNCSSSIGSSNHFDSSSTATAASSSSQRDHNTDLSLGLSISTSPLYARKQRSPIKPLLRLELAEQDECNSATFYVKVYMEGIPIGRKVDLLDRRSYCDLIKTLEHMFNTNLISVFSFPPEQKFWQIHAGAEAEVNGDHFEEYHVLTYEDKEGDWMMVGDVPWQMFLSVVRRLKISRSSAEL</sequence>
<evidence type="ECO:0000313" key="11">
    <source>
        <dbReference type="EMBL" id="MBA0831883.1"/>
    </source>
</evidence>
<keyword evidence="3 8" id="KW-0678">Repressor</keyword>
<name>A0A7J9JCP6_9ROSI</name>
<dbReference type="PANTHER" id="PTHR31734:SF94">
    <property type="entry name" value="AUXIN-RESPONSIVE PROTEIN IAA30"/>
    <property type="match status" value="1"/>
</dbReference>
<dbReference type="PANTHER" id="PTHR31734">
    <property type="entry name" value="AUXIN-RESPONSIVE PROTEIN IAA17"/>
    <property type="match status" value="1"/>
</dbReference>
<keyword evidence="4 8" id="KW-0805">Transcription regulation</keyword>
<dbReference type="InterPro" id="IPR053793">
    <property type="entry name" value="PB1-like"/>
</dbReference>
<feature type="region of interest" description="Disordered" evidence="9">
    <location>
        <begin position="1"/>
        <end position="36"/>
    </location>
</feature>
<comment type="subunit">
    <text evidence="8">Homodimers and heterodimers.</text>
</comment>
<proteinExistence type="inferred from homology"/>
<accession>A0A7J9JCP6</accession>
<comment type="caution">
    <text evidence="11">The sequence shown here is derived from an EMBL/GenBank/DDBJ whole genome shotgun (WGS) entry which is preliminary data.</text>
</comment>
<dbReference type="EMBL" id="JABFAE010000007">
    <property type="protein sequence ID" value="MBA0831883.1"/>
    <property type="molecule type" value="Genomic_DNA"/>
</dbReference>
<dbReference type="InterPro" id="IPR003311">
    <property type="entry name" value="AUX_IAA"/>
</dbReference>
<dbReference type="Proteomes" id="UP000593575">
    <property type="component" value="Unassembled WGS sequence"/>
</dbReference>
<reference evidence="11 12" key="1">
    <citation type="journal article" date="2019" name="Genome Biol. Evol.">
        <title>Insights into the evolution of the New World diploid cottons (Gossypium, subgenus Houzingenia) based on genome sequencing.</title>
        <authorList>
            <person name="Grover C.E."/>
            <person name="Arick M.A. 2nd"/>
            <person name="Thrash A."/>
            <person name="Conover J.L."/>
            <person name="Sanders W.S."/>
            <person name="Peterson D.G."/>
            <person name="Frelichowski J.E."/>
            <person name="Scheffler J.A."/>
            <person name="Scheffler B.E."/>
            <person name="Wendel J.F."/>
        </authorList>
    </citation>
    <scope>NUCLEOTIDE SEQUENCE [LARGE SCALE GENOMIC DNA]</scope>
    <source>
        <strain evidence="11">6</strain>
        <tissue evidence="11">Leaf</tissue>
    </source>
</reference>
<feature type="compositionally biased region" description="Low complexity" evidence="9">
    <location>
        <begin position="1"/>
        <end position="31"/>
    </location>
</feature>
<dbReference type="Pfam" id="PF02309">
    <property type="entry name" value="AUX_IAA"/>
    <property type="match status" value="1"/>
</dbReference>
<keyword evidence="6 8" id="KW-0539">Nucleus</keyword>
<dbReference type="AlphaFoldDB" id="A0A7J9JCP6"/>
<dbReference type="GO" id="GO:0005634">
    <property type="term" value="C:nucleus"/>
    <property type="evidence" value="ECO:0007669"/>
    <property type="project" value="UniProtKB-SubCell"/>
</dbReference>
<evidence type="ECO:0000256" key="5">
    <source>
        <dbReference type="ARBA" id="ARBA00023163"/>
    </source>
</evidence>
<comment type="similarity">
    <text evidence="2 8">Belongs to the Aux/IAA family.</text>
</comment>
<dbReference type="GO" id="GO:0006355">
    <property type="term" value="P:regulation of DNA-templated transcription"/>
    <property type="evidence" value="ECO:0007669"/>
    <property type="project" value="InterPro"/>
</dbReference>
<evidence type="ECO:0000256" key="7">
    <source>
        <dbReference type="ARBA" id="ARBA00023294"/>
    </source>
</evidence>
<evidence type="ECO:0000256" key="8">
    <source>
        <dbReference type="RuleBase" id="RU004549"/>
    </source>
</evidence>
<keyword evidence="5 8" id="KW-0804">Transcription</keyword>
<comment type="function">
    <text evidence="8">Aux/IAA proteins are short-lived transcriptional factors that function as repressors of early auxin response genes at low auxin concentrations.</text>
</comment>
<dbReference type="InterPro" id="IPR033389">
    <property type="entry name" value="AUX/IAA_dom"/>
</dbReference>
<dbReference type="SUPFAM" id="SSF54277">
    <property type="entry name" value="CAD &amp; PB1 domains"/>
    <property type="match status" value="1"/>
</dbReference>
<feature type="domain" description="PB1" evidence="10">
    <location>
        <begin position="77"/>
        <end position="184"/>
    </location>
</feature>
<evidence type="ECO:0000313" key="12">
    <source>
        <dbReference type="Proteomes" id="UP000593575"/>
    </source>
</evidence>
<evidence type="ECO:0000256" key="6">
    <source>
        <dbReference type="ARBA" id="ARBA00023242"/>
    </source>
</evidence>
<evidence type="ECO:0000256" key="9">
    <source>
        <dbReference type="SAM" id="MobiDB-lite"/>
    </source>
</evidence>
<evidence type="ECO:0000256" key="3">
    <source>
        <dbReference type="ARBA" id="ARBA00022491"/>
    </source>
</evidence>
<protein>
    <recommendedName>
        <fullName evidence="8">Auxin-responsive protein</fullName>
    </recommendedName>
</protein>
<dbReference type="GO" id="GO:0009734">
    <property type="term" value="P:auxin-activated signaling pathway"/>
    <property type="evidence" value="ECO:0007669"/>
    <property type="project" value="UniProtKB-UniRule"/>
</dbReference>